<protein>
    <submittedName>
        <fullName evidence="3">PAS domain-containing protein</fullName>
    </submittedName>
</protein>
<dbReference type="InterPro" id="IPR013767">
    <property type="entry name" value="PAS_fold"/>
</dbReference>
<name>A0A839AFU6_9HYPH</name>
<dbReference type="Pfam" id="PF00989">
    <property type="entry name" value="PAS"/>
    <property type="match status" value="1"/>
</dbReference>
<dbReference type="Proteomes" id="UP000541109">
    <property type="component" value="Unassembled WGS sequence"/>
</dbReference>
<dbReference type="InterPro" id="IPR000014">
    <property type="entry name" value="PAS"/>
</dbReference>
<evidence type="ECO:0000256" key="1">
    <source>
        <dbReference type="SAM" id="MobiDB-lite"/>
    </source>
</evidence>
<feature type="region of interest" description="Disordered" evidence="1">
    <location>
        <begin position="1"/>
        <end position="24"/>
    </location>
</feature>
<dbReference type="SMART" id="SM00091">
    <property type="entry name" value="PAS"/>
    <property type="match status" value="3"/>
</dbReference>
<dbReference type="SUPFAM" id="SSF55785">
    <property type="entry name" value="PYP-like sensor domain (PAS domain)"/>
    <property type="match status" value="1"/>
</dbReference>
<evidence type="ECO:0000313" key="4">
    <source>
        <dbReference type="Proteomes" id="UP000541109"/>
    </source>
</evidence>
<feature type="domain" description="PAS" evidence="2">
    <location>
        <begin position="150"/>
        <end position="216"/>
    </location>
</feature>
<keyword evidence="4" id="KW-1185">Reference proteome</keyword>
<dbReference type="RefSeq" id="WP_182165684.1">
    <property type="nucleotide sequence ID" value="NZ_JACFXV010000053.1"/>
</dbReference>
<dbReference type="InterPro" id="IPR035965">
    <property type="entry name" value="PAS-like_dom_sf"/>
</dbReference>
<accession>A0A839AFU6</accession>
<gene>
    <name evidence="3" type="ORF">H2509_12270</name>
</gene>
<evidence type="ECO:0000259" key="2">
    <source>
        <dbReference type="SMART" id="SM00091"/>
    </source>
</evidence>
<dbReference type="EMBL" id="JACFXV010000053">
    <property type="protein sequence ID" value="MBA5777898.1"/>
    <property type="molecule type" value="Genomic_DNA"/>
</dbReference>
<comment type="caution">
    <text evidence="3">The sequence shown here is derived from an EMBL/GenBank/DDBJ whole genome shotgun (WGS) entry which is preliminary data.</text>
</comment>
<dbReference type="Gene3D" id="3.30.450.20">
    <property type="entry name" value="PAS domain"/>
    <property type="match status" value="1"/>
</dbReference>
<feature type="domain" description="PAS" evidence="2">
    <location>
        <begin position="265"/>
        <end position="333"/>
    </location>
</feature>
<dbReference type="AlphaFoldDB" id="A0A839AFU6"/>
<dbReference type="GO" id="GO:0006355">
    <property type="term" value="P:regulation of DNA-templated transcription"/>
    <property type="evidence" value="ECO:0007669"/>
    <property type="project" value="InterPro"/>
</dbReference>
<proteinExistence type="predicted"/>
<sequence>MMDSFEGSDDARASSQALEMDETDAGMQKPALSLAGLTFFVVDAVAKQILWMEPEGLDFEGSAGLHQAPLTSALRLLSQGDQKQILSLIQHAVQKGAGGPIELGGDELGQGLSLTAQRYDVAGGGALVIAAADAQPPVEATGAAVRGVAPLIRHLVESSPRAVLVVDSFGYVRYANDNFFTMFQIDDPKFCIGRNIAHIPARLGKTLPGVILTGLARRAPAQATRRFFLANGDAMSLNFSLMPFRVSAGLGGAVFMAERKTGGDLDFFRVFDAVATNILVVDVKTRMIVAANQAARKSLAMTQQMMESAPVTENLLHPKTLKALIDQAQSGNPAPMQASVSGFDGVTRSKRLRPVLLQQEENFYLVIESKH</sequence>
<feature type="domain" description="PAS" evidence="2">
    <location>
        <begin position="26"/>
        <end position="94"/>
    </location>
</feature>
<organism evidence="3 4">
    <name type="scientific">Stappia albiluteola</name>
    <dbReference type="NCBI Taxonomy" id="2758565"/>
    <lineage>
        <taxon>Bacteria</taxon>
        <taxon>Pseudomonadati</taxon>
        <taxon>Pseudomonadota</taxon>
        <taxon>Alphaproteobacteria</taxon>
        <taxon>Hyphomicrobiales</taxon>
        <taxon>Stappiaceae</taxon>
        <taxon>Stappia</taxon>
    </lineage>
</organism>
<evidence type="ECO:0000313" key="3">
    <source>
        <dbReference type="EMBL" id="MBA5777898.1"/>
    </source>
</evidence>
<reference evidence="3 4" key="1">
    <citation type="submission" date="2020-07" db="EMBL/GenBank/DDBJ databases">
        <title>Stappia sp., F7233, whole genome shotgun sequencing project.</title>
        <authorList>
            <person name="Jiang S."/>
            <person name="Liu Z.W."/>
            <person name="Du Z.J."/>
        </authorList>
    </citation>
    <scope>NUCLEOTIDE SEQUENCE [LARGE SCALE GENOMIC DNA]</scope>
    <source>
        <strain evidence="3 4">F7233</strain>
    </source>
</reference>